<sequence length="279" mass="32090">MQFCMKFSNYRFLKCEAGLKKKILVIAIFGIDIFTSYAMADSFWNHNGSLMRLRASDHVRVFEYEIPAPKINFSGVQRGTVLFNGMRQDNRYTGIARVFSKYCDAPLEYRVEGRALTETYIVLTGQREIYTVGCVPTGRLTQDTLEFTYVSKENQASVVLDNLPGLTYLSTLLHKASYKISFNALFNGQYNIEPWLNEYVRNRNGVEHPGEMRMVGRKKYEFYEICEPHNCPGNGMYVFFEPGGAQAWALFTKEDGTSRFFGNPDTEMQIELRAATHHE</sequence>
<name>A0A2S5CGL2_9GAMM</name>
<dbReference type="RefSeq" id="WP_211299301.1">
    <property type="nucleotide sequence ID" value="NZ_PGFZ01000019.1"/>
</dbReference>
<dbReference type="Gene3D" id="3.40.1420.10">
    <property type="entry name" value="Inhibitor of vertebrate lysozyme"/>
    <property type="match status" value="1"/>
</dbReference>
<dbReference type="EMBL" id="PGFZ01000019">
    <property type="protein sequence ID" value="POZ49939.1"/>
    <property type="molecule type" value="Genomic_DNA"/>
</dbReference>
<gene>
    <name evidence="1" type="ORF">AADEFJLK_04299</name>
</gene>
<protein>
    <submittedName>
        <fullName evidence="1">Uncharacterized protein</fullName>
    </submittedName>
</protein>
<organism evidence="1 2">
    <name type="scientific">Methylovulum psychrotolerans</name>
    <dbReference type="NCBI Taxonomy" id="1704499"/>
    <lineage>
        <taxon>Bacteria</taxon>
        <taxon>Pseudomonadati</taxon>
        <taxon>Pseudomonadota</taxon>
        <taxon>Gammaproteobacteria</taxon>
        <taxon>Methylococcales</taxon>
        <taxon>Methylococcaceae</taxon>
        <taxon>Methylovulum</taxon>
    </lineage>
</organism>
<proteinExistence type="predicted"/>
<accession>A0A2S5CGL2</accession>
<dbReference type="AlphaFoldDB" id="A0A2S5CGL2"/>
<evidence type="ECO:0000313" key="1">
    <source>
        <dbReference type="EMBL" id="POZ49939.1"/>
    </source>
</evidence>
<reference evidence="1 2" key="1">
    <citation type="submission" date="2017-11" db="EMBL/GenBank/DDBJ databases">
        <title>Draft Genome Sequence of Methylobacter psychrotolerans Sph1T, an Obligate Methanotroph from Low-Temperature Environments.</title>
        <authorList>
            <person name="Oshkin I.Y."/>
            <person name="Miroshnikov K."/>
            <person name="Belova S.E."/>
            <person name="Korzhenkov A."/>
            <person name="Toshchakov S.V."/>
            <person name="Dedysh S.N."/>
        </authorList>
    </citation>
    <scope>NUCLEOTIDE SEQUENCE [LARGE SCALE GENOMIC DNA]</scope>
    <source>
        <strain evidence="1 2">Sph1</strain>
    </source>
</reference>
<comment type="caution">
    <text evidence="1">The sequence shown here is derived from an EMBL/GenBank/DDBJ whole genome shotgun (WGS) entry which is preliminary data.</text>
</comment>
<dbReference type="InterPro" id="IPR036501">
    <property type="entry name" value="Inhibitor_vert_lysozyme_sf"/>
</dbReference>
<dbReference type="Pfam" id="PF08816">
    <property type="entry name" value="Ivy"/>
    <property type="match status" value="1"/>
</dbReference>
<evidence type="ECO:0000313" key="2">
    <source>
        <dbReference type="Proteomes" id="UP000237423"/>
    </source>
</evidence>
<dbReference type="Proteomes" id="UP000237423">
    <property type="component" value="Unassembled WGS sequence"/>
</dbReference>
<dbReference type="SUPFAM" id="SSF89872">
    <property type="entry name" value="Inhibitor of vertebrate lysozyme, Ivy"/>
    <property type="match status" value="1"/>
</dbReference>